<evidence type="ECO:0000313" key="5">
    <source>
        <dbReference type="Proteomes" id="UP000295748"/>
    </source>
</evidence>
<keyword evidence="5" id="KW-1185">Reference proteome</keyword>
<reference evidence="4 5" key="1">
    <citation type="submission" date="2019-03" db="EMBL/GenBank/DDBJ databases">
        <authorList>
            <person name="Dong K."/>
        </authorList>
    </citation>
    <scope>NUCLEOTIDE SEQUENCE [LARGE SCALE GENOMIC DNA]</scope>
    <source>
        <strain evidence="5">dk512</strain>
    </source>
</reference>
<dbReference type="EMBL" id="CP038266">
    <property type="protein sequence ID" value="QBR87226.1"/>
    <property type="molecule type" value="Genomic_DNA"/>
</dbReference>
<dbReference type="SUPFAM" id="SSF46689">
    <property type="entry name" value="Homeodomain-like"/>
    <property type="match status" value="1"/>
</dbReference>
<accession>A0ABX5SM87</accession>
<dbReference type="Gene3D" id="1.10.357.10">
    <property type="entry name" value="Tetracycline Repressor, domain 2"/>
    <property type="match status" value="1"/>
</dbReference>
<dbReference type="InterPro" id="IPR009057">
    <property type="entry name" value="Homeodomain-like_sf"/>
</dbReference>
<feature type="DNA-binding region" description="H-T-H motif" evidence="2">
    <location>
        <begin position="56"/>
        <end position="75"/>
    </location>
</feature>
<keyword evidence="1 2" id="KW-0238">DNA-binding</keyword>
<evidence type="ECO:0000259" key="3">
    <source>
        <dbReference type="PROSITE" id="PS50977"/>
    </source>
</evidence>
<gene>
    <name evidence="4" type="ORF">E4K62_00050</name>
</gene>
<evidence type="ECO:0000256" key="1">
    <source>
        <dbReference type="ARBA" id="ARBA00023125"/>
    </source>
</evidence>
<protein>
    <submittedName>
        <fullName evidence="4">TetR/AcrR family transcriptional regulator</fullName>
    </submittedName>
</protein>
<organism evidence="4 5">
    <name type="scientific">Microbacterium wangchenii</name>
    <dbReference type="NCBI Taxonomy" id="2541726"/>
    <lineage>
        <taxon>Bacteria</taxon>
        <taxon>Bacillati</taxon>
        <taxon>Actinomycetota</taxon>
        <taxon>Actinomycetes</taxon>
        <taxon>Micrococcales</taxon>
        <taxon>Microbacteriaceae</taxon>
        <taxon>Microbacterium</taxon>
    </lineage>
</organism>
<dbReference type="InterPro" id="IPR001647">
    <property type="entry name" value="HTH_TetR"/>
</dbReference>
<dbReference type="Pfam" id="PF00440">
    <property type="entry name" value="TetR_N"/>
    <property type="match status" value="1"/>
</dbReference>
<name>A0ABX5SM87_9MICO</name>
<feature type="domain" description="HTH tetR-type" evidence="3">
    <location>
        <begin position="33"/>
        <end position="93"/>
    </location>
</feature>
<proteinExistence type="predicted"/>
<dbReference type="Proteomes" id="UP000295748">
    <property type="component" value="Chromosome"/>
</dbReference>
<evidence type="ECO:0000256" key="2">
    <source>
        <dbReference type="PROSITE-ProRule" id="PRU00335"/>
    </source>
</evidence>
<evidence type="ECO:0000313" key="4">
    <source>
        <dbReference type="EMBL" id="QBR87226.1"/>
    </source>
</evidence>
<dbReference type="PROSITE" id="PS50977">
    <property type="entry name" value="HTH_TETR_2"/>
    <property type="match status" value="1"/>
</dbReference>
<sequence>MAYAATLMSMNPHPTHPVVAGRSYHGAMTAARSSEAERLLTLAAEHMLTHGVSQLSLSQLARAIGSNNRMLLYYFESKDALFAAALRRAYEGMPAERTLLAHLQRPGDIRTQLGEAWRMLRAPENVPYIRLFFEAFGTAVRDPDGNRSQLTDIAAVWPGEVQRAFVVHGYAEADAEAAASRLLALWRGLQFALLEGVDTDTLDDAHDRAVAALFPD</sequence>